<dbReference type="GO" id="GO:0005829">
    <property type="term" value="C:cytosol"/>
    <property type="evidence" value="ECO:0007669"/>
    <property type="project" value="TreeGrafter"/>
</dbReference>
<dbReference type="Proteomes" id="UP000070444">
    <property type="component" value="Unassembled WGS sequence"/>
</dbReference>
<evidence type="ECO:0000313" key="3">
    <source>
        <dbReference type="Proteomes" id="UP000070444"/>
    </source>
</evidence>
<dbReference type="OrthoDB" id="2154985at2759"/>
<dbReference type="OMA" id="MENDEND"/>
<keyword evidence="3" id="KW-1185">Reference proteome</keyword>
<name>A0A137P842_CONC2</name>
<dbReference type="PANTHER" id="PTHR31859:SF1">
    <property type="entry name" value="TETRATRICOPEPTIDE REPEAT PROTEIN 39C"/>
    <property type="match status" value="1"/>
</dbReference>
<organism evidence="2 3">
    <name type="scientific">Conidiobolus coronatus (strain ATCC 28846 / CBS 209.66 / NRRL 28638)</name>
    <name type="common">Delacroixia coronata</name>
    <dbReference type="NCBI Taxonomy" id="796925"/>
    <lineage>
        <taxon>Eukaryota</taxon>
        <taxon>Fungi</taxon>
        <taxon>Fungi incertae sedis</taxon>
        <taxon>Zoopagomycota</taxon>
        <taxon>Entomophthoromycotina</taxon>
        <taxon>Entomophthoromycetes</taxon>
        <taxon>Entomophthorales</taxon>
        <taxon>Ancylistaceae</taxon>
        <taxon>Conidiobolus</taxon>
    </lineage>
</organism>
<dbReference type="GO" id="GO:0005634">
    <property type="term" value="C:nucleus"/>
    <property type="evidence" value="ECO:0007669"/>
    <property type="project" value="TreeGrafter"/>
</dbReference>
<dbReference type="GO" id="GO:0005741">
    <property type="term" value="C:mitochondrial outer membrane"/>
    <property type="evidence" value="ECO:0007669"/>
    <property type="project" value="TreeGrafter"/>
</dbReference>
<dbReference type="AlphaFoldDB" id="A0A137P842"/>
<dbReference type="SUPFAM" id="SSF48452">
    <property type="entry name" value="TPR-like"/>
    <property type="match status" value="1"/>
</dbReference>
<dbReference type="Gene3D" id="1.25.40.10">
    <property type="entry name" value="Tetratricopeptide repeat domain"/>
    <property type="match status" value="1"/>
</dbReference>
<protein>
    <recommendedName>
        <fullName evidence="4">TPR-like protein</fullName>
    </recommendedName>
</protein>
<sequence>MSSEEEQLTKVSEKLLKSEQIATQWIKRCEQYVPGEPNESKSLEQSVFQIKLVLEILLADCYLMLTVAAFLAQSLSDFAKAAYRLRKSYTLFNQVKSSIQASVYLSKLQNAQHGADGKLNLEKVPPLSVNSSNIFASCIFSGIHFGTGLFELLMSSLPKRARSILSTFGLSSADKNQAIYLLKQSLVYEGLHGPMAALVLTSYYSGIVSFLSHRPSVQTPELQEAKLIISVVRQTFTQSKIWMMMDAKFLKIECKLQEANELLDKALNTKSDTLKELDYLISYDQGWIKMLVGEYEQAIELFNSLQTNTEWSKAFYCYCQACCWLITGKTKEALECFQKIPGLVKKRMGGRVLPIEMYIKQRIEFYAKLIELVQNGSSTIPWDICRVVPLMELMFSFNGFHAMNHEQLQHHLNLFNFEPSTDPKINQYDRDTIILTNLLKGHILREMNQWDESYTYLSQLQQLPPNCQLKNINTFGQFELAVVELFNSIKVDEKSHTEVFDLLADRTSANNNKISDVSIFYKKIESITKLNAQGELEDRLQWRLQWLKDDLDGSSGKN</sequence>
<evidence type="ECO:0000256" key="1">
    <source>
        <dbReference type="SAM" id="Coils"/>
    </source>
</evidence>
<evidence type="ECO:0000313" key="2">
    <source>
        <dbReference type="EMBL" id="KXN71183.1"/>
    </source>
</evidence>
<gene>
    <name evidence="2" type="ORF">CONCODRAFT_78478</name>
</gene>
<proteinExistence type="predicted"/>
<dbReference type="PANTHER" id="PTHR31859">
    <property type="entry name" value="TETRATRICOPEPTIDE REPEAT PROTEIN 39 FAMILY MEMBER"/>
    <property type="match status" value="1"/>
</dbReference>
<reference evidence="2 3" key="1">
    <citation type="journal article" date="2015" name="Genome Biol. Evol.">
        <title>Phylogenomic analyses indicate that early fungi evolved digesting cell walls of algal ancestors of land plants.</title>
        <authorList>
            <person name="Chang Y."/>
            <person name="Wang S."/>
            <person name="Sekimoto S."/>
            <person name="Aerts A.L."/>
            <person name="Choi C."/>
            <person name="Clum A."/>
            <person name="LaButti K.M."/>
            <person name="Lindquist E.A."/>
            <person name="Yee Ngan C."/>
            <person name="Ohm R.A."/>
            <person name="Salamov A.A."/>
            <person name="Grigoriev I.V."/>
            <person name="Spatafora J.W."/>
            <person name="Berbee M.L."/>
        </authorList>
    </citation>
    <scope>NUCLEOTIDE SEQUENCE [LARGE SCALE GENOMIC DNA]</scope>
    <source>
        <strain evidence="2 3">NRRL 28638</strain>
    </source>
</reference>
<feature type="coiled-coil region" evidence="1">
    <location>
        <begin position="249"/>
        <end position="276"/>
    </location>
</feature>
<dbReference type="Pfam" id="PF10300">
    <property type="entry name" value="Iml2-TPR_39"/>
    <property type="match status" value="1"/>
</dbReference>
<evidence type="ECO:0008006" key="4">
    <source>
        <dbReference type="Google" id="ProtNLM"/>
    </source>
</evidence>
<keyword evidence="1" id="KW-0175">Coiled coil</keyword>
<dbReference type="InterPro" id="IPR011990">
    <property type="entry name" value="TPR-like_helical_dom_sf"/>
</dbReference>
<accession>A0A137P842</accession>
<dbReference type="InterPro" id="IPR019412">
    <property type="entry name" value="IML2/TPR_39"/>
</dbReference>
<dbReference type="EMBL" id="KQ964481">
    <property type="protein sequence ID" value="KXN71183.1"/>
    <property type="molecule type" value="Genomic_DNA"/>
</dbReference>